<keyword evidence="11" id="KW-1185">Reference proteome</keyword>
<feature type="binding site" evidence="8">
    <location>
        <position position="5"/>
    </location>
    <ligand>
        <name>Mg(2+)</name>
        <dbReference type="ChEBI" id="CHEBI:18420"/>
    </ligand>
</feature>
<evidence type="ECO:0000313" key="10">
    <source>
        <dbReference type="EMBL" id="MBB3667247.1"/>
    </source>
</evidence>
<dbReference type="SUPFAM" id="SSF88723">
    <property type="entry name" value="PIN domain-like"/>
    <property type="match status" value="1"/>
</dbReference>
<dbReference type="EMBL" id="JACIBT010000001">
    <property type="protein sequence ID" value="MBB3667247.1"/>
    <property type="molecule type" value="Genomic_DNA"/>
</dbReference>
<keyword evidence="3 8" id="KW-0540">Nuclease</keyword>
<dbReference type="InterPro" id="IPR029060">
    <property type="entry name" value="PIN-like_dom_sf"/>
</dbReference>
<sequence length="136" mass="15116">MIIIDTNIISEMMREEPNPQVLAWTQRAGRLHTTVITLTEIDYGIARLPEGRRKDRLSATAADVFADFDDVILPLDARAARRYADIVVRRERVGTPITMADAQIAAICAAQEATLATRNTEDFEATGLTLFNPWTG</sequence>
<dbReference type="RefSeq" id="WP_183357591.1">
    <property type="nucleotide sequence ID" value="NZ_BAABKR010000001.1"/>
</dbReference>
<dbReference type="InterPro" id="IPR022907">
    <property type="entry name" value="VapC_family"/>
</dbReference>
<keyword evidence="4 8" id="KW-0479">Metal-binding</keyword>
<name>A0A7W5XK80_9MICC</name>
<comment type="similarity">
    <text evidence="7 8">Belongs to the PINc/VapC protein family.</text>
</comment>
<dbReference type="EC" id="3.1.-.-" evidence="8"/>
<comment type="cofactor">
    <cofactor evidence="1 8">
        <name>Mg(2+)</name>
        <dbReference type="ChEBI" id="CHEBI:18420"/>
    </cofactor>
</comment>
<evidence type="ECO:0000256" key="3">
    <source>
        <dbReference type="ARBA" id="ARBA00022722"/>
    </source>
</evidence>
<feature type="binding site" evidence="8">
    <location>
        <position position="101"/>
    </location>
    <ligand>
        <name>Mg(2+)</name>
        <dbReference type="ChEBI" id="CHEBI:18420"/>
    </ligand>
</feature>
<evidence type="ECO:0000256" key="7">
    <source>
        <dbReference type="ARBA" id="ARBA00038093"/>
    </source>
</evidence>
<dbReference type="Proteomes" id="UP000547528">
    <property type="component" value="Unassembled WGS sequence"/>
</dbReference>
<dbReference type="Pfam" id="PF01850">
    <property type="entry name" value="PIN"/>
    <property type="match status" value="1"/>
</dbReference>
<keyword evidence="8" id="KW-0800">Toxin</keyword>
<dbReference type="AlphaFoldDB" id="A0A7W5XK80"/>
<dbReference type="PANTHER" id="PTHR33653">
    <property type="entry name" value="RIBONUCLEASE VAPC2"/>
    <property type="match status" value="1"/>
</dbReference>
<gene>
    <name evidence="8" type="primary">vapC</name>
    <name evidence="10" type="ORF">FHX47_000840</name>
</gene>
<evidence type="ECO:0000256" key="8">
    <source>
        <dbReference type="HAMAP-Rule" id="MF_00265"/>
    </source>
</evidence>
<dbReference type="GO" id="GO:0016787">
    <property type="term" value="F:hydrolase activity"/>
    <property type="evidence" value="ECO:0007669"/>
    <property type="project" value="UniProtKB-KW"/>
</dbReference>
<dbReference type="GO" id="GO:0004540">
    <property type="term" value="F:RNA nuclease activity"/>
    <property type="evidence" value="ECO:0007669"/>
    <property type="project" value="InterPro"/>
</dbReference>
<dbReference type="InterPro" id="IPR002716">
    <property type="entry name" value="PIN_dom"/>
</dbReference>
<reference evidence="10 11" key="1">
    <citation type="submission" date="2020-08" db="EMBL/GenBank/DDBJ databases">
        <title>Sequencing the genomes of 1000 actinobacteria strains.</title>
        <authorList>
            <person name="Klenk H.-P."/>
        </authorList>
    </citation>
    <scope>NUCLEOTIDE SEQUENCE [LARGE SCALE GENOMIC DNA]</scope>
    <source>
        <strain evidence="10 11">DSM 28238</strain>
    </source>
</reference>
<keyword evidence="6 8" id="KW-0460">Magnesium</keyword>
<dbReference type="GO" id="GO:0090729">
    <property type="term" value="F:toxin activity"/>
    <property type="evidence" value="ECO:0007669"/>
    <property type="project" value="UniProtKB-KW"/>
</dbReference>
<keyword evidence="5 8" id="KW-0378">Hydrolase</keyword>
<dbReference type="Gene3D" id="3.40.50.1010">
    <property type="entry name" value="5'-nuclease"/>
    <property type="match status" value="1"/>
</dbReference>
<evidence type="ECO:0000256" key="1">
    <source>
        <dbReference type="ARBA" id="ARBA00001946"/>
    </source>
</evidence>
<accession>A0A7W5XK80</accession>
<dbReference type="GO" id="GO:0000287">
    <property type="term" value="F:magnesium ion binding"/>
    <property type="evidence" value="ECO:0007669"/>
    <property type="project" value="UniProtKB-UniRule"/>
</dbReference>
<proteinExistence type="inferred from homology"/>
<evidence type="ECO:0000259" key="9">
    <source>
        <dbReference type="Pfam" id="PF01850"/>
    </source>
</evidence>
<comment type="caution">
    <text evidence="10">The sequence shown here is derived from an EMBL/GenBank/DDBJ whole genome shotgun (WGS) entry which is preliminary data.</text>
</comment>
<evidence type="ECO:0000256" key="4">
    <source>
        <dbReference type="ARBA" id="ARBA00022723"/>
    </source>
</evidence>
<dbReference type="PANTHER" id="PTHR33653:SF1">
    <property type="entry name" value="RIBONUCLEASE VAPC2"/>
    <property type="match status" value="1"/>
</dbReference>
<evidence type="ECO:0000313" key="11">
    <source>
        <dbReference type="Proteomes" id="UP000547528"/>
    </source>
</evidence>
<evidence type="ECO:0000256" key="5">
    <source>
        <dbReference type="ARBA" id="ARBA00022801"/>
    </source>
</evidence>
<dbReference type="HAMAP" id="MF_00265">
    <property type="entry name" value="VapC_Nob1"/>
    <property type="match status" value="1"/>
</dbReference>
<organism evidence="10 11">
    <name type="scientific">Garicola koreensis</name>
    <dbReference type="NCBI Taxonomy" id="1262554"/>
    <lineage>
        <taxon>Bacteria</taxon>
        <taxon>Bacillati</taxon>
        <taxon>Actinomycetota</taxon>
        <taxon>Actinomycetes</taxon>
        <taxon>Micrococcales</taxon>
        <taxon>Micrococcaceae</taxon>
        <taxon>Garicola</taxon>
    </lineage>
</organism>
<dbReference type="InterPro" id="IPR050556">
    <property type="entry name" value="Type_II_TA_system_RNase"/>
</dbReference>
<protein>
    <recommendedName>
        <fullName evidence="8">Ribonuclease VapC</fullName>
        <shortName evidence="8">RNase VapC</shortName>
        <ecNumber evidence="8">3.1.-.-</ecNumber>
    </recommendedName>
    <alternativeName>
        <fullName evidence="8">Toxin VapC</fullName>
    </alternativeName>
</protein>
<comment type="function">
    <text evidence="8">Toxic component of a toxin-antitoxin (TA) system. An RNase.</text>
</comment>
<keyword evidence="2 8" id="KW-1277">Toxin-antitoxin system</keyword>
<feature type="domain" description="PIN" evidence="9">
    <location>
        <begin position="2"/>
        <end position="125"/>
    </location>
</feature>
<evidence type="ECO:0000256" key="2">
    <source>
        <dbReference type="ARBA" id="ARBA00022649"/>
    </source>
</evidence>
<dbReference type="CDD" id="cd18731">
    <property type="entry name" value="PIN_NgFitB-like"/>
    <property type="match status" value="1"/>
</dbReference>
<evidence type="ECO:0000256" key="6">
    <source>
        <dbReference type="ARBA" id="ARBA00022842"/>
    </source>
</evidence>